<feature type="compositionally biased region" description="Polar residues" evidence="1">
    <location>
        <begin position="7"/>
        <end position="17"/>
    </location>
</feature>
<dbReference type="Proteomes" id="UP000298663">
    <property type="component" value="Unassembled WGS sequence"/>
</dbReference>
<evidence type="ECO:0000313" key="2">
    <source>
        <dbReference type="EMBL" id="TKR70557.1"/>
    </source>
</evidence>
<feature type="compositionally biased region" description="Basic residues" evidence="1">
    <location>
        <begin position="31"/>
        <end position="41"/>
    </location>
</feature>
<gene>
    <name evidence="2" type="ORF">L596_022568</name>
</gene>
<evidence type="ECO:0000313" key="3">
    <source>
        <dbReference type="Proteomes" id="UP000298663"/>
    </source>
</evidence>
<feature type="compositionally biased region" description="Basic and acidic residues" evidence="1">
    <location>
        <begin position="18"/>
        <end position="30"/>
    </location>
</feature>
<comment type="caution">
    <text evidence="2">The sequence shown here is derived from an EMBL/GenBank/DDBJ whole genome shotgun (WGS) entry which is preliminary data.</text>
</comment>
<accession>A0A4U5MM51</accession>
<protein>
    <submittedName>
        <fullName evidence="2">Uncharacterized protein</fullName>
    </submittedName>
</protein>
<reference evidence="2 3" key="1">
    <citation type="journal article" date="2015" name="Genome Biol.">
        <title>Comparative genomics of Steinernema reveals deeply conserved gene regulatory networks.</title>
        <authorList>
            <person name="Dillman A.R."/>
            <person name="Macchietto M."/>
            <person name="Porter C.F."/>
            <person name="Rogers A."/>
            <person name="Williams B."/>
            <person name="Antoshechkin I."/>
            <person name="Lee M.M."/>
            <person name="Goodwin Z."/>
            <person name="Lu X."/>
            <person name="Lewis E.E."/>
            <person name="Goodrich-Blair H."/>
            <person name="Stock S.P."/>
            <person name="Adams B.J."/>
            <person name="Sternberg P.W."/>
            <person name="Mortazavi A."/>
        </authorList>
    </citation>
    <scope>NUCLEOTIDE SEQUENCE [LARGE SCALE GENOMIC DNA]</scope>
    <source>
        <strain evidence="2 3">ALL</strain>
    </source>
</reference>
<dbReference type="AlphaFoldDB" id="A0A4U5MM51"/>
<reference evidence="2 3" key="2">
    <citation type="journal article" date="2019" name="G3 (Bethesda)">
        <title>Hybrid Assembly of the Genome of the Entomopathogenic Nematode Steinernema carpocapsae Identifies the X-Chromosome.</title>
        <authorList>
            <person name="Serra L."/>
            <person name="Macchietto M."/>
            <person name="Macias-Munoz A."/>
            <person name="McGill C.J."/>
            <person name="Rodriguez I.M."/>
            <person name="Rodriguez B."/>
            <person name="Murad R."/>
            <person name="Mortazavi A."/>
        </authorList>
    </citation>
    <scope>NUCLEOTIDE SEQUENCE [LARGE SCALE GENOMIC DNA]</scope>
    <source>
        <strain evidence="2 3">ALL</strain>
    </source>
</reference>
<keyword evidence="3" id="KW-1185">Reference proteome</keyword>
<feature type="region of interest" description="Disordered" evidence="1">
    <location>
        <begin position="1"/>
        <end position="47"/>
    </location>
</feature>
<evidence type="ECO:0000256" key="1">
    <source>
        <dbReference type="SAM" id="MobiDB-lite"/>
    </source>
</evidence>
<name>A0A4U5MM51_STECR</name>
<sequence>MVGRSLAASSALQNSTSTKERQGSQRERSANRRRRRRRSGRRSAESQAVRIPVLWKDWNGGEGQQRRFHRRRVVLHFCAAFERSSKPSGKRFVPRRVQMELPSVENAEDVPHLYWG</sequence>
<proteinExistence type="predicted"/>
<organism evidence="2 3">
    <name type="scientific">Steinernema carpocapsae</name>
    <name type="common">Entomopathogenic nematode</name>
    <dbReference type="NCBI Taxonomy" id="34508"/>
    <lineage>
        <taxon>Eukaryota</taxon>
        <taxon>Metazoa</taxon>
        <taxon>Ecdysozoa</taxon>
        <taxon>Nematoda</taxon>
        <taxon>Chromadorea</taxon>
        <taxon>Rhabditida</taxon>
        <taxon>Tylenchina</taxon>
        <taxon>Panagrolaimomorpha</taxon>
        <taxon>Strongyloidoidea</taxon>
        <taxon>Steinernematidae</taxon>
        <taxon>Steinernema</taxon>
    </lineage>
</organism>
<dbReference type="EMBL" id="AZBU02000007">
    <property type="protein sequence ID" value="TKR70557.1"/>
    <property type="molecule type" value="Genomic_DNA"/>
</dbReference>